<proteinExistence type="predicted"/>
<evidence type="ECO:0000313" key="3">
    <source>
        <dbReference type="Proteomes" id="UP000195570"/>
    </source>
</evidence>
<feature type="region of interest" description="Disordered" evidence="1">
    <location>
        <begin position="1"/>
        <end position="58"/>
    </location>
</feature>
<evidence type="ECO:0000256" key="1">
    <source>
        <dbReference type="SAM" id="MobiDB-lite"/>
    </source>
</evidence>
<feature type="compositionally biased region" description="Low complexity" evidence="1">
    <location>
        <begin position="232"/>
        <end position="246"/>
    </location>
</feature>
<feature type="compositionally biased region" description="Low complexity" evidence="1">
    <location>
        <begin position="39"/>
        <end position="51"/>
    </location>
</feature>
<feature type="compositionally biased region" description="Basic residues" evidence="1">
    <location>
        <begin position="765"/>
        <end position="775"/>
    </location>
</feature>
<feature type="region of interest" description="Disordered" evidence="1">
    <location>
        <begin position="224"/>
        <end position="787"/>
    </location>
</feature>
<feature type="compositionally biased region" description="Basic and acidic residues" evidence="1">
    <location>
        <begin position="577"/>
        <end position="610"/>
    </location>
</feature>
<feature type="compositionally biased region" description="Polar residues" evidence="1">
    <location>
        <begin position="284"/>
        <end position="300"/>
    </location>
</feature>
<feature type="compositionally biased region" description="Basic and acidic residues" evidence="1">
    <location>
        <begin position="734"/>
        <end position="749"/>
    </location>
</feature>
<feature type="compositionally biased region" description="Polar residues" evidence="1">
    <location>
        <begin position="635"/>
        <end position="652"/>
    </location>
</feature>
<reference evidence="2" key="1">
    <citation type="submission" date="2016-09" db="EMBL/GenBank/DDBJ databases">
        <authorList>
            <person name="Hebert L."/>
            <person name="Moumen B."/>
        </authorList>
    </citation>
    <scope>NUCLEOTIDE SEQUENCE [LARGE SCALE GENOMIC DNA]</scope>
    <source>
        <strain evidence="2">OVI</strain>
    </source>
</reference>
<feature type="region of interest" description="Disordered" evidence="1">
    <location>
        <begin position="1141"/>
        <end position="1197"/>
    </location>
</feature>
<feature type="compositionally biased region" description="Polar residues" evidence="1">
    <location>
        <begin position="1220"/>
        <end position="1233"/>
    </location>
</feature>
<feature type="compositionally biased region" description="Basic and acidic residues" evidence="1">
    <location>
        <begin position="1051"/>
        <end position="1083"/>
    </location>
</feature>
<dbReference type="RefSeq" id="XP_067077240.1">
    <property type="nucleotide sequence ID" value="XM_067221139.1"/>
</dbReference>
<feature type="compositionally biased region" description="Basic and acidic residues" evidence="1">
    <location>
        <begin position="349"/>
        <end position="364"/>
    </location>
</feature>
<feature type="region of interest" description="Disordered" evidence="1">
    <location>
        <begin position="949"/>
        <end position="1011"/>
    </location>
</feature>
<feature type="region of interest" description="Disordered" evidence="1">
    <location>
        <begin position="1212"/>
        <end position="1242"/>
    </location>
</feature>
<dbReference type="Proteomes" id="UP000195570">
    <property type="component" value="Unassembled WGS sequence"/>
</dbReference>
<feature type="compositionally biased region" description="Basic and acidic residues" evidence="1">
    <location>
        <begin position="465"/>
        <end position="483"/>
    </location>
</feature>
<feature type="compositionally biased region" description="Low complexity" evidence="1">
    <location>
        <begin position="201"/>
        <end position="212"/>
    </location>
</feature>
<feature type="compositionally biased region" description="Basic and acidic residues" evidence="1">
    <location>
        <begin position="505"/>
        <end position="517"/>
    </location>
</feature>
<protein>
    <submittedName>
        <fullName evidence="2">Uncharacterized protein</fullName>
    </submittedName>
</protein>
<feature type="compositionally biased region" description="Polar residues" evidence="1">
    <location>
        <begin position="1141"/>
        <end position="1152"/>
    </location>
</feature>
<feature type="compositionally biased region" description="Basic and acidic residues" evidence="1">
    <location>
        <begin position="1"/>
        <end position="13"/>
    </location>
</feature>
<dbReference type="EMBL" id="CZPT02000363">
    <property type="protein sequence ID" value="SCU65678.1"/>
    <property type="molecule type" value="Genomic_DNA"/>
</dbReference>
<gene>
    <name evidence="2" type="ORF">TEOVI_000896700</name>
</gene>
<dbReference type="VEuPathDB" id="TriTrypDB:TEOVI_000896700"/>
<name>A0A1G4I1V7_TRYEQ</name>
<feature type="compositionally biased region" description="Polar residues" evidence="1">
    <location>
        <begin position="338"/>
        <end position="348"/>
    </location>
</feature>
<comment type="caution">
    <text evidence="2">The sequence shown here is derived from an EMBL/GenBank/DDBJ whole genome shotgun (WGS) entry which is preliminary data.</text>
</comment>
<organism evidence="2 3">
    <name type="scientific">Trypanosoma equiperdum</name>
    <dbReference type="NCBI Taxonomy" id="5694"/>
    <lineage>
        <taxon>Eukaryota</taxon>
        <taxon>Discoba</taxon>
        <taxon>Euglenozoa</taxon>
        <taxon>Kinetoplastea</taxon>
        <taxon>Metakinetoplastina</taxon>
        <taxon>Trypanosomatida</taxon>
        <taxon>Trypanosomatidae</taxon>
        <taxon>Trypanosoma</taxon>
    </lineage>
</organism>
<feature type="compositionally biased region" description="Basic and acidic residues" evidence="1">
    <location>
        <begin position="617"/>
        <end position="634"/>
    </location>
</feature>
<feature type="compositionally biased region" description="Basic and acidic residues" evidence="1">
    <location>
        <begin position="957"/>
        <end position="974"/>
    </location>
</feature>
<feature type="compositionally biased region" description="Acidic residues" evidence="1">
    <location>
        <begin position="711"/>
        <end position="728"/>
    </location>
</feature>
<dbReference type="GeneID" id="92382901"/>
<feature type="compositionally biased region" description="Basic and acidic residues" evidence="1">
    <location>
        <begin position="660"/>
        <end position="675"/>
    </location>
</feature>
<feature type="compositionally biased region" description="Basic and acidic residues" evidence="1">
    <location>
        <begin position="1166"/>
        <end position="1184"/>
    </location>
</feature>
<sequence length="1318" mass="143439">MGKKKAERDKELSLTDMLGSAPPGSVPVQMQHGYGTANAQPRGGLAAGQAPPGQPPPGNYMLVGPGGMAPNVRHLSRGDPRLVSQQSPLRVAEEMDPRFCQPQMRPMTFRQDPSQVQPYNPGAPAPLSRSGILMHPGGMIPASQPPLHQNTHLYPYINNQRQTMPLQPQQGSAAHGPVAPPPSTTNTTEDKVEQESAPTESSASKKSSSKGVWGSVKGIFNVFKKGNKKGNAEQQQQQEEASAPAARNHNTMLQQPVADPEQRFRSNMLANATPGTSYVDPTKHSQSANATPFRQRVMQSGSGGTGGASPLRHTADMTQSRTLPAADTPCSSGKRRSNPVSSREIQSASHEKNQTNKRRQKDEGATASLSTTRALDDDSSSSDGLSAVGIGNQRNRNAQLKPIMSMPVPRPRNSDSDSDSEEVDAKAKKRATVEIPTTTEKVKKSDDRRGMTGRNQESSATQAPRRADNVEPVVKEAPAEAKSLETPAPFANHAAPVKGTAPMKTKHEETQPTKERIPSPAVTPKETPTPPQPVVKSGVGTGASTTGSGVTSFQKKETVSNDVSPTVNTSRAGAGRVIREIQKAKSPEPNRKHATDEREHGGTRGEDKRSTHPPRSHHGEIASERGEEVLREVKSTATNCREPNRSPSSSGKRATPVGANDRHSRGRTKEREKDTSSPVKKPSPRRKPSASKLVDCRVGQNKKRRPPQPDSSEDEREEEEDSDTDSDASVESYSGDKCDKGGTSPDKHGGHQPGHTHGYTDRGQRRTKAHGRSRGASHNDRSSSPSSIFRATDVYKLYFLLKQEMEESRRHKSSRLTCMRTPTRRALHGGRCTGYMHEGEERRSPWRHGRGCLDFLLPGAPPPSSMGYVSGGRRRSSRSMSTRDNYTSDRCRSSDSGRADRPRRASHTFDRSPSCCCCRSTCTHRCSHMARRRSHARGDGAADLHKNLSQRKASQMQERRLSAEPKDETRDSTRKGRGTRAAESGHSSAERRRTPAGMAAAPSDADGLKRDRNLKAPARVIDADGCISSTVPPDKKLSTNVSPCKPSVFETQRETCRSPSKEESQRSRRQCAEKLHVSDERISGRVPGSLSTSASWMDDAPTGTSRKTGPEGSDPSAATTERNVGGVAIPVVDLRWAFRPRSSSSAGSNTPVRNVRAPHASNFSAAHDRRRDRTGPTPSKRTDPARSMSVSSCGGTRRTADVTRLLLRELSSTSARRKSTWQPTRAFSCSGRQDTGDSPLLRRRSIRRTISQEGKRNEDTSSTSVVVLEEVKLDEQGRPYVLIREIPHGPKAVEAQRCLSERLSQPKFRRTRPGSVGV</sequence>
<accession>A0A1G4I1V7</accession>
<evidence type="ECO:0000313" key="2">
    <source>
        <dbReference type="EMBL" id="SCU65678.1"/>
    </source>
</evidence>
<feature type="compositionally biased region" description="Basic and acidic residues" evidence="1">
    <location>
        <begin position="886"/>
        <end position="910"/>
    </location>
</feature>
<feature type="region of interest" description="Disordered" evidence="1">
    <location>
        <begin position="167"/>
        <end position="212"/>
    </location>
</feature>
<feature type="compositionally biased region" description="Low complexity" evidence="1">
    <location>
        <begin position="534"/>
        <end position="552"/>
    </location>
</feature>
<keyword evidence="3" id="KW-1185">Reference proteome</keyword>
<feature type="region of interest" description="Disordered" evidence="1">
    <location>
        <begin position="1025"/>
        <end position="1124"/>
    </location>
</feature>
<feature type="compositionally biased region" description="Polar residues" evidence="1">
    <location>
        <begin position="560"/>
        <end position="571"/>
    </location>
</feature>
<feature type="region of interest" description="Disordered" evidence="1">
    <location>
        <begin position="863"/>
        <end position="913"/>
    </location>
</feature>
<feature type="compositionally biased region" description="Basic and acidic residues" evidence="1">
    <location>
        <begin position="440"/>
        <end position="450"/>
    </location>
</feature>
<feature type="compositionally biased region" description="Polar residues" evidence="1">
    <location>
        <begin position="453"/>
        <end position="462"/>
    </location>
</feature>